<comment type="caution">
    <text evidence="2">The sequence shown here is derived from an EMBL/GenBank/DDBJ whole genome shotgun (WGS) entry which is preliminary data.</text>
</comment>
<keyword evidence="3" id="KW-1185">Reference proteome</keyword>
<dbReference type="RefSeq" id="WP_154537124.1">
    <property type="nucleotide sequence ID" value="NZ_JAQYHJ010000093.1"/>
</dbReference>
<proteinExistence type="predicted"/>
<protein>
    <submittedName>
        <fullName evidence="2">Uncharacterized protein</fullName>
    </submittedName>
</protein>
<dbReference type="AlphaFoldDB" id="A0A6N7XEJ5"/>
<dbReference type="Proteomes" id="UP000440713">
    <property type="component" value="Unassembled WGS sequence"/>
</dbReference>
<reference evidence="2 3" key="1">
    <citation type="submission" date="2019-08" db="EMBL/GenBank/DDBJ databases">
        <title>In-depth cultivation of the pig gut microbiome towards novel bacterial diversity and tailored functional studies.</title>
        <authorList>
            <person name="Wylensek D."/>
            <person name="Hitch T.C.A."/>
            <person name="Clavel T."/>
        </authorList>
    </citation>
    <scope>NUCLEOTIDE SEQUENCE [LARGE SCALE GENOMIC DNA]</scope>
    <source>
        <strain evidence="2 3">WCA-SAB-591-4A-A</strain>
    </source>
</reference>
<evidence type="ECO:0000256" key="1">
    <source>
        <dbReference type="SAM" id="Phobius"/>
    </source>
</evidence>
<organism evidence="2 3">
    <name type="scientific">Peptostreptococcus porci</name>
    <dbReference type="NCBI Taxonomy" id="2652282"/>
    <lineage>
        <taxon>Bacteria</taxon>
        <taxon>Bacillati</taxon>
        <taxon>Bacillota</taxon>
        <taxon>Clostridia</taxon>
        <taxon>Peptostreptococcales</taxon>
        <taxon>Peptostreptococcaceae</taxon>
        <taxon>Peptostreptococcus</taxon>
    </lineage>
</organism>
<sequence length="126" mass="14672">MARKRTGYVMIDAVISLIILSIGIYVFSFGITNITLLLKGRSYDNYVLSSVVKNEKEYLANISDVSMLREMDVYEIEKKDVYIVRKVVDEKFEMINSQIRIESEYADRNFNILSFLGESDKNEDFE</sequence>
<name>A0A6N7XEJ5_9FIRM</name>
<feature type="transmembrane region" description="Helical" evidence="1">
    <location>
        <begin position="7"/>
        <end position="31"/>
    </location>
</feature>
<gene>
    <name evidence="2" type="ORF">FYJ71_01955</name>
</gene>
<keyword evidence="1" id="KW-1133">Transmembrane helix</keyword>
<dbReference type="EMBL" id="VUNE01000001">
    <property type="protein sequence ID" value="MST61737.1"/>
    <property type="molecule type" value="Genomic_DNA"/>
</dbReference>
<keyword evidence="1" id="KW-0472">Membrane</keyword>
<evidence type="ECO:0000313" key="3">
    <source>
        <dbReference type="Proteomes" id="UP000440713"/>
    </source>
</evidence>
<evidence type="ECO:0000313" key="2">
    <source>
        <dbReference type="EMBL" id="MST61737.1"/>
    </source>
</evidence>
<keyword evidence="1" id="KW-0812">Transmembrane</keyword>
<accession>A0A6N7XEJ5</accession>